<reference evidence="3" key="3">
    <citation type="journal article" date="2018" name="Mol. Plant Microbe Interact.">
        <title>Genome sequence resources for the wheat stripe rust pathogen (Puccinia striiformis f. sp. tritici) and the barley stripe rust pathogen (Puccinia striiformis f. sp. hordei).</title>
        <authorList>
            <person name="Xia C."/>
            <person name="Wang M."/>
            <person name="Yin C."/>
            <person name="Cornejo O.E."/>
            <person name="Hulbert S.H."/>
            <person name="Chen X."/>
        </authorList>
    </citation>
    <scope>NUCLEOTIDE SEQUENCE [LARGE SCALE GENOMIC DNA]</scope>
    <source>
        <strain evidence="3">93TX-2</strain>
    </source>
</reference>
<feature type="region of interest" description="Disordered" evidence="1">
    <location>
        <begin position="120"/>
        <end position="161"/>
    </location>
</feature>
<dbReference type="VEuPathDB" id="FungiDB:PSTT_01737"/>
<evidence type="ECO:0000313" key="2">
    <source>
        <dbReference type="EMBL" id="POW22968.1"/>
    </source>
</evidence>
<feature type="compositionally biased region" description="Pro residues" evidence="1">
    <location>
        <begin position="319"/>
        <end position="329"/>
    </location>
</feature>
<feature type="compositionally biased region" description="Basic and acidic residues" evidence="1">
    <location>
        <begin position="121"/>
        <end position="130"/>
    </location>
</feature>
<reference evidence="2 3" key="1">
    <citation type="submission" date="2017-12" db="EMBL/GenBank/DDBJ databases">
        <title>Gene loss provides genomic basis for host adaptation in cereal stripe rust fungi.</title>
        <authorList>
            <person name="Xia C."/>
        </authorList>
    </citation>
    <scope>NUCLEOTIDE SEQUENCE [LARGE SCALE GENOMIC DNA]</scope>
    <source>
        <strain evidence="2 3">93TX-2</strain>
    </source>
</reference>
<comment type="caution">
    <text evidence="2">The sequence shown here is derived from an EMBL/GenBank/DDBJ whole genome shotgun (WGS) entry which is preliminary data.</text>
</comment>
<accession>A0A2S4WMH4</accession>
<proteinExistence type="predicted"/>
<dbReference type="Proteomes" id="UP000238274">
    <property type="component" value="Unassembled WGS sequence"/>
</dbReference>
<feature type="compositionally biased region" description="Polar residues" evidence="1">
    <location>
        <begin position="233"/>
        <end position="242"/>
    </location>
</feature>
<protein>
    <submittedName>
        <fullName evidence="2">Uncharacterized protein</fullName>
    </submittedName>
</protein>
<reference evidence="3" key="2">
    <citation type="journal article" date="2018" name="BMC Genomics">
        <title>Genomic insights into host adaptation between the wheat stripe rust pathogen (Puccinia striiformis f. sp. tritici) and the barley stripe rust pathogen (Puccinia striiformis f. sp. hordei).</title>
        <authorList>
            <person name="Xia C."/>
            <person name="Wang M."/>
            <person name="Yin C."/>
            <person name="Cornejo O.E."/>
            <person name="Hulbert S.H."/>
            <person name="Chen X."/>
        </authorList>
    </citation>
    <scope>NUCLEOTIDE SEQUENCE [LARGE SCALE GENOMIC DNA]</scope>
    <source>
        <strain evidence="3">93TX-2</strain>
    </source>
</reference>
<dbReference type="EMBL" id="PKSM01000005">
    <property type="protein sequence ID" value="POW22968.1"/>
    <property type="molecule type" value="Genomic_DNA"/>
</dbReference>
<organism evidence="2 3">
    <name type="scientific">Puccinia striiformis</name>
    <dbReference type="NCBI Taxonomy" id="27350"/>
    <lineage>
        <taxon>Eukaryota</taxon>
        <taxon>Fungi</taxon>
        <taxon>Dikarya</taxon>
        <taxon>Basidiomycota</taxon>
        <taxon>Pucciniomycotina</taxon>
        <taxon>Pucciniomycetes</taxon>
        <taxon>Pucciniales</taxon>
        <taxon>Pucciniaceae</taxon>
        <taxon>Puccinia</taxon>
    </lineage>
</organism>
<dbReference type="AlphaFoldDB" id="A0A2S4WMH4"/>
<name>A0A2S4WMH4_9BASI</name>
<sequence length="342" mass="35207">MTQKRHPRGCLSVQSRGEDDEEGVDNELSMIINHLLATTFLFYRSAPLTAITSFHKAGLVNSITLRFHSHQQAISSSNIQSQRSNTDDQITAMVSFNCAQFISIVVCTCAYMNIQAHHVTRSPDDSDSVTREAPGIKPTHVDPSQLKTGPGLPAGGAKTPEMSEASKAKFMEGIKAKAGAGGVPGAGPLTAPTGVNVNPESAAKTAKKTKRAETPSPAPASGKVPGGKPLTTDLIQPQNTPVPNGGMPKNGESVNQEVTPDHTSDQVKALKTKRATVPSGNGMTDGGESGKKPGLKGKPQKSKGKTSGDGAADRAAEKPPAPSGHPAAPPTTGAVGPPGAGP</sequence>
<evidence type="ECO:0000256" key="1">
    <source>
        <dbReference type="SAM" id="MobiDB-lite"/>
    </source>
</evidence>
<feature type="compositionally biased region" description="Basic residues" evidence="1">
    <location>
        <begin position="293"/>
        <end position="304"/>
    </location>
</feature>
<evidence type="ECO:0000313" key="3">
    <source>
        <dbReference type="Proteomes" id="UP000238274"/>
    </source>
</evidence>
<gene>
    <name evidence="2" type="ORF">PSHT_00676</name>
</gene>
<feature type="region of interest" description="Disordered" evidence="1">
    <location>
        <begin position="189"/>
        <end position="342"/>
    </location>
</feature>
<feature type="region of interest" description="Disordered" evidence="1">
    <location>
        <begin position="1"/>
        <end position="22"/>
    </location>
</feature>
<keyword evidence="3" id="KW-1185">Reference proteome</keyword>
<dbReference type="VEuPathDB" id="FungiDB:PSHT_00676"/>